<organism evidence="1 2">
    <name type="scientific">Luteolibacter luteus</name>
    <dbReference type="NCBI Taxonomy" id="2728835"/>
    <lineage>
        <taxon>Bacteria</taxon>
        <taxon>Pseudomonadati</taxon>
        <taxon>Verrucomicrobiota</taxon>
        <taxon>Verrucomicrobiia</taxon>
        <taxon>Verrucomicrobiales</taxon>
        <taxon>Verrucomicrobiaceae</taxon>
        <taxon>Luteolibacter</taxon>
    </lineage>
</organism>
<dbReference type="PANTHER" id="PTHR37816">
    <property type="entry name" value="YALI0E33011P"/>
    <property type="match status" value="1"/>
</dbReference>
<sequence>MNDGKDPVSAAVLALRTAKRINVIGTSGTGKTTFSRSLAEVLRLPLQEMDRLYWLPDWKDPEEALFLAKVREAISGERWILDGNYNRTQDIKWASVDCVVWLDYPFFRTFRQAVSRAFRRSLTREELWPGTGNRESFRKSFLSKDSIILWTLTTYRKNRERYLKLMARENGAAHRFIRIGSPSEAAEVLRQLRQGPE</sequence>
<keyword evidence="1" id="KW-0418">Kinase</keyword>
<evidence type="ECO:0000313" key="1">
    <source>
        <dbReference type="EMBL" id="QJE96127.1"/>
    </source>
</evidence>
<dbReference type="GO" id="GO:0016301">
    <property type="term" value="F:kinase activity"/>
    <property type="evidence" value="ECO:0007669"/>
    <property type="project" value="UniProtKB-KW"/>
</dbReference>
<protein>
    <submittedName>
        <fullName evidence="1">Adenylate kinase</fullName>
    </submittedName>
</protein>
<accession>A0A858RGY7</accession>
<dbReference type="InterPro" id="IPR027417">
    <property type="entry name" value="P-loop_NTPase"/>
</dbReference>
<dbReference type="Proteomes" id="UP000501812">
    <property type="component" value="Chromosome"/>
</dbReference>
<dbReference type="KEGG" id="luo:HHL09_10130"/>
<reference evidence="1 2" key="1">
    <citation type="submission" date="2020-04" db="EMBL/GenBank/DDBJ databases">
        <title>Luteolibacter sp. G-1-1-1 isolated from soil.</title>
        <authorList>
            <person name="Dahal R.H."/>
        </authorList>
    </citation>
    <scope>NUCLEOTIDE SEQUENCE [LARGE SCALE GENOMIC DNA]</scope>
    <source>
        <strain evidence="1 2">G-1-1-1</strain>
    </source>
</reference>
<dbReference type="Gene3D" id="3.40.50.300">
    <property type="entry name" value="P-loop containing nucleotide triphosphate hydrolases"/>
    <property type="match status" value="1"/>
</dbReference>
<dbReference type="RefSeq" id="WP_169454528.1">
    <property type="nucleotide sequence ID" value="NZ_CP051774.1"/>
</dbReference>
<dbReference type="AlphaFoldDB" id="A0A858RGY7"/>
<dbReference type="InterPro" id="IPR052922">
    <property type="entry name" value="Cytidylate_Kinase-2"/>
</dbReference>
<gene>
    <name evidence="1" type="ORF">HHL09_10130</name>
</gene>
<dbReference type="SUPFAM" id="SSF52540">
    <property type="entry name" value="P-loop containing nucleoside triphosphate hydrolases"/>
    <property type="match status" value="1"/>
</dbReference>
<name>A0A858RGY7_9BACT</name>
<evidence type="ECO:0000313" key="2">
    <source>
        <dbReference type="Proteomes" id="UP000501812"/>
    </source>
</evidence>
<keyword evidence="2" id="KW-1185">Reference proteome</keyword>
<dbReference type="EMBL" id="CP051774">
    <property type="protein sequence ID" value="QJE96127.1"/>
    <property type="molecule type" value="Genomic_DNA"/>
</dbReference>
<keyword evidence="1" id="KW-0808">Transferase</keyword>
<dbReference type="PANTHER" id="PTHR37816:SF1">
    <property type="entry name" value="TOXIN"/>
    <property type="match status" value="1"/>
</dbReference>
<proteinExistence type="predicted"/>